<dbReference type="Gene3D" id="1.20.120.450">
    <property type="entry name" value="dinb family like domain"/>
    <property type="match status" value="1"/>
</dbReference>
<comment type="caution">
    <text evidence="1">The sequence shown here is derived from an EMBL/GenBank/DDBJ whole genome shotgun (WGS) entry which is preliminary data.</text>
</comment>
<dbReference type="Pfam" id="PF04978">
    <property type="entry name" value="MST"/>
    <property type="match status" value="1"/>
</dbReference>
<dbReference type="InterPro" id="IPR007061">
    <property type="entry name" value="MST-like"/>
</dbReference>
<dbReference type="SUPFAM" id="SSF109854">
    <property type="entry name" value="DinB/YfiT-like putative metalloenzymes"/>
    <property type="match status" value="1"/>
</dbReference>
<proteinExistence type="predicted"/>
<protein>
    <submittedName>
        <fullName evidence="1">DinB family protein</fullName>
    </submittedName>
</protein>
<keyword evidence="2" id="KW-1185">Reference proteome</keyword>
<sequence>MTTPLPEIGLASSERTTLDEFLDFYRAVARRKAEGLSDEQLRQRLPGHPSTMSIGAIIKHLASVETWWARGCFAGLDVEELDEPWRTGWQQTEGDWEWEAEGDRAADLLEWFDRAVANARVTFAAADLDALGVRASREPGEGSYSLRWILVHLIEEYARHVGHLDLLRELADGAIGD</sequence>
<organism evidence="1 2">
    <name type="scientific">Luteococcus sanguinis</name>
    <dbReference type="NCBI Taxonomy" id="174038"/>
    <lineage>
        <taxon>Bacteria</taxon>
        <taxon>Bacillati</taxon>
        <taxon>Actinomycetota</taxon>
        <taxon>Actinomycetes</taxon>
        <taxon>Propionibacteriales</taxon>
        <taxon>Propionibacteriaceae</taxon>
        <taxon>Luteococcus</taxon>
    </lineage>
</organism>
<evidence type="ECO:0000313" key="2">
    <source>
        <dbReference type="Proteomes" id="UP001596266"/>
    </source>
</evidence>
<name>A0ABW1X594_9ACTN</name>
<reference evidence="2" key="1">
    <citation type="journal article" date="2019" name="Int. J. Syst. Evol. Microbiol.">
        <title>The Global Catalogue of Microorganisms (GCM) 10K type strain sequencing project: providing services to taxonomists for standard genome sequencing and annotation.</title>
        <authorList>
            <consortium name="The Broad Institute Genomics Platform"/>
            <consortium name="The Broad Institute Genome Sequencing Center for Infectious Disease"/>
            <person name="Wu L."/>
            <person name="Ma J."/>
        </authorList>
    </citation>
    <scope>NUCLEOTIDE SEQUENCE [LARGE SCALE GENOMIC DNA]</scope>
    <source>
        <strain evidence="2">CGMCC 1.15277</strain>
    </source>
</reference>
<evidence type="ECO:0000313" key="1">
    <source>
        <dbReference type="EMBL" id="MFC6397690.1"/>
    </source>
</evidence>
<accession>A0ABW1X594</accession>
<dbReference type="RefSeq" id="WP_343886147.1">
    <property type="nucleotide sequence ID" value="NZ_BAAAKI010000013.1"/>
</dbReference>
<dbReference type="InterPro" id="IPR034660">
    <property type="entry name" value="DinB/YfiT-like"/>
</dbReference>
<dbReference type="Proteomes" id="UP001596266">
    <property type="component" value="Unassembled WGS sequence"/>
</dbReference>
<dbReference type="EMBL" id="JBHSUA010000021">
    <property type="protein sequence ID" value="MFC6397690.1"/>
    <property type="molecule type" value="Genomic_DNA"/>
</dbReference>
<gene>
    <name evidence="1" type="ORF">ACFP57_11955</name>
</gene>